<dbReference type="STRING" id="420998.JDO7802_01462"/>
<proteinExistence type="predicted"/>
<accession>A0A0M6YGH0</accession>
<dbReference type="EMBL" id="CXSU01000011">
    <property type="protein sequence ID" value="CTQ49448.1"/>
    <property type="molecule type" value="Genomic_DNA"/>
</dbReference>
<evidence type="ECO:0000313" key="2">
    <source>
        <dbReference type="Proteomes" id="UP000049222"/>
    </source>
</evidence>
<dbReference type="AlphaFoldDB" id="A0A0M6YGH0"/>
<dbReference type="Proteomes" id="UP000049222">
    <property type="component" value="Unassembled WGS sequence"/>
</dbReference>
<sequence length="125" mass="13802">MVGTVDHITKMTEGDYDAAFRRLNEVDTLLRSVLENRTFRAHLRGKLDNWLVRHGGSGQRLKGVFQPDLGDDVIYLAMVAFGGRDWMKAAVGRRAFGAWPSSLSAFLQRHGAESGGGDGSRRTLP</sequence>
<keyword evidence="2" id="KW-1185">Reference proteome</keyword>
<reference evidence="1 2" key="1">
    <citation type="submission" date="2015-07" db="EMBL/GenBank/DDBJ databases">
        <authorList>
            <person name="Noorani M."/>
        </authorList>
    </citation>
    <scope>NUCLEOTIDE SEQUENCE [LARGE SCALE GENOMIC DNA]</scope>
    <source>
        <strain evidence="1 2">CECT 7802</strain>
    </source>
</reference>
<gene>
    <name evidence="1" type="ORF">JDO7802_01462</name>
</gene>
<evidence type="ECO:0000313" key="1">
    <source>
        <dbReference type="EMBL" id="CTQ49448.1"/>
    </source>
</evidence>
<protein>
    <submittedName>
        <fullName evidence="1">Uncharacterized protein</fullName>
    </submittedName>
</protein>
<organism evidence="1 2">
    <name type="scientific">Jannaschia donghaensis</name>
    <dbReference type="NCBI Taxonomy" id="420998"/>
    <lineage>
        <taxon>Bacteria</taxon>
        <taxon>Pseudomonadati</taxon>
        <taxon>Pseudomonadota</taxon>
        <taxon>Alphaproteobacteria</taxon>
        <taxon>Rhodobacterales</taxon>
        <taxon>Roseobacteraceae</taxon>
        <taxon>Jannaschia</taxon>
    </lineage>
</organism>
<dbReference type="RefSeq" id="WP_187298112.1">
    <property type="nucleotide sequence ID" value="NZ_CXSU01000011.1"/>
</dbReference>
<name>A0A0M6YGH0_9RHOB</name>